<accession>S3DR16</accession>
<gene>
    <name evidence="1" type="ORF">GLAREA_10160</name>
</gene>
<reference evidence="1 2" key="1">
    <citation type="journal article" date="2013" name="BMC Genomics">
        <title>Genomics-driven discovery of the pneumocandin biosynthetic gene cluster in the fungus Glarea lozoyensis.</title>
        <authorList>
            <person name="Chen L."/>
            <person name="Yue Q."/>
            <person name="Zhang X."/>
            <person name="Xiang M."/>
            <person name="Wang C."/>
            <person name="Li S."/>
            <person name="Che Y."/>
            <person name="Ortiz-Lopez F.J."/>
            <person name="Bills G.F."/>
            <person name="Liu X."/>
            <person name="An Z."/>
        </authorList>
    </citation>
    <scope>NUCLEOTIDE SEQUENCE [LARGE SCALE GENOMIC DNA]</scope>
    <source>
        <strain evidence="2">ATCC 20868 / MF5171</strain>
    </source>
</reference>
<dbReference type="RefSeq" id="XP_008078401.1">
    <property type="nucleotide sequence ID" value="XM_008080210.1"/>
</dbReference>
<sequence length="99" mass="11203">MESAAAADDFFSSVDENAGKIVEHIFSMRFELQITRLGVWTKDGRVEKTMGYSKAKSTPRRKPRHVLGVQVLERRIEECLIATLRSVSEHKITITIGIN</sequence>
<dbReference type="Proteomes" id="UP000016922">
    <property type="component" value="Unassembled WGS sequence"/>
</dbReference>
<keyword evidence="2" id="KW-1185">Reference proteome</keyword>
<dbReference type="HOGENOM" id="CLU_2320620_0_0_1"/>
<evidence type="ECO:0000313" key="1">
    <source>
        <dbReference type="EMBL" id="EPE34466.1"/>
    </source>
</evidence>
<dbReference type="AlphaFoldDB" id="S3DR16"/>
<organism evidence="1 2">
    <name type="scientific">Glarea lozoyensis (strain ATCC 20868 / MF5171)</name>
    <dbReference type="NCBI Taxonomy" id="1116229"/>
    <lineage>
        <taxon>Eukaryota</taxon>
        <taxon>Fungi</taxon>
        <taxon>Dikarya</taxon>
        <taxon>Ascomycota</taxon>
        <taxon>Pezizomycotina</taxon>
        <taxon>Leotiomycetes</taxon>
        <taxon>Helotiales</taxon>
        <taxon>Helotiaceae</taxon>
        <taxon>Glarea</taxon>
    </lineage>
</organism>
<dbReference type="GeneID" id="19469207"/>
<dbReference type="KEGG" id="glz:GLAREA_10160"/>
<dbReference type="EMBL" id="KE145356">
    <property type="protein sequence ID" value="EPE34466.1"/>
    <property type="molecule type" value="Genomic_DNA"/>
</dbReference>
<proteinExistence type="predicted"/>
<protein>
    <submittedName>
        <fullName evidence="1">Uncharacterized protein</fullName>
    </submittedName>
</protein>
<evidence type="ECO:0000313" key="2">
    <source>
        <dbReference type="Proteomes" id="UP000016922"/>
    </source>
</evidence>
<name>S3DR16_GLAL2</name>